<dbReference type="EMBL" id="CAXDID020000224">
    <property type="protein sequence ID" value="CAL6059092.1"/>
    <property type="molecule type" value="Genomic_DNA"/>
</dbReference>
<comment type="caution">
    <text evidence="5">The sequence shown here is derived from an EMBL/GenBank/DDBJ whole genome shotgun (WGS) entry which is preliminary data.</text>
</comment>
<evidence type="ECO:0000313" key="5">
    <source>
        <dbReference type="EMBL" id="CAI9952438.1"/>
    </source>
</evidence>
<evidence type="ECO:0000313" key="9">
    <source>
        <dbReference type="EMBL" id="CAL6071187.1"/>
    </source>
</evidence>
<name>A0AA86UXY9_9EUKA</name>
<sequence>MRSSIQPKRVQPQMKLPQKLSSISQNHKYAEQTEESQEQSSAGFQSLQPATGIVTQLRQLQKQIILLIEQSDYLTSVCKSHETNAEKLKNNSTKQLLRLKKMFAEC</sequence>
<evidence type="ECO:0000313" key="4">
    <source>
        <dbReference type="EMBL" id="CAI9947538.1"/>
    </source>
</evidence>
<evidence type="ECO:0000313" key="6">
    <source>
        <dbReference type="EMBL" id="CAL6040510.1"/>
    </source>
</evidence>
<keyword evidence="10" id="KW-1185">Reference proteome</keyword>
<dbReference type="EMBL" id="CATOUU010000763">
    <property type="protein sequence ID" value="CAI9946582.1"/>
    <property type="molecule type" value="Genomic_DNA"/>
</dbReference>
<dbReference type="AlphaFoldDB" id="A0AA86UXY9"/>
<dbReference type="EMBL" id="CATOUU010000832">
    <property type="protein sequence ID" value="CAI9952438.1"/>
    <property type="molecule type" value="Genomic_DNA"/>
</dbReference>
<reference evidence="6 10" key="2">
    <citation type="submission" date="2024-07" db="EMBL/GenBank/DDBJ databases">
        <authorList>
            <person name="Akdeniz Z."/>
        </authorList>
    </citation>
    <scope>NUCLEOTIDE SEQUENCE [LARGE SCALE GENOMIC DNA]</scope>
</reference>
<dbReference type="EMBL" id="CAXDID020000289">
    <property type="protein sequence ID" value="CAL6071187.1"/>
    <property type="molecule type" value="Genomic_DNA"/>
</dbReference>
<accession>A0AA86UXY9</accession>
<evidence type="ECO:0000256" key="1">
    <source>
        <dbReference type="SAM" id="MobiDB-lite"/>
    </source>
</evidence>
<reference evidence="5" key="1">
    <citation type="submission" date="2023-06" db="EMBL/GenBank/DDBJ databases">
        <authorList>
            <person name="Kurt Z."/>
        </authorList>
    </citation>
    <scope>NUCLEOTIDE SEQUENCE</scope>
</reference>
<feature type="region of interest" description="Disordered" evidence="1">
    <location>
        <begin position="1"/>
        <end position="45"/>
    </location>
</feature>
<proteinExistence type="predicted"/>
<organism evidence="5">
    <name type="scientific">Hexamita inflata</name>
    <dbReference type="NCBI Taxonomy" id="28002"/>
    <lineage>
        <taxon>Eukaryota</taxon>
        <taxon>Metamonada</taxon>
        <taxon>Diplomonadida</taxon>
        <taxon>Hexamitidae</taxon>
        <taxon>Hexamitinae</taxon>
        <taxon>Hexamita</taxon>
    </lineage>
</organism>
<dbReference type="Proteomes" id="UP001642409">
    <property type="component" value="Unassembled WGS sequence"/>
</dbReference>
<evidence type="ECO:0000313" key="8">
    <source>
        <dbReference type="EMBL" id="CAL6068309.1"/>
    </source>
</evidence>
<dbReference type="EMBL" id="CAXDID020000272">
    <property type="protein sequence ID" value="CAL6068309.1"/>
    <property type="molecule type" value="Genomic_DNA"/>
</dbReference>
<dbReference type="EMBL" id="CATOUU010000026">
    <property type="protein sequence ID" value="CAI9913540.1"/>
    <property type="molecule type" value="Genomic_DNA"/>
</dbReference>
<gene>
    <name evidence="2" type="ORF">HINF_LOCUS1185</name>
    <name evidence="3" type="ORF">HINF_LOCUS34227</name>
    <name evidence="4" type="ORF">HINF_LOCUS35183</name>
    <name evidence="6" type="ORF">HINF_LOCUS38372</name>
    <name evidence="5" type="ORF">HINF_LOCUS40083</name>
    <name evidence="7" type="ORF">HINF_LOCUS48581</name>
    <name evidence="8" type="ORF">HINF_LOCUS53439</name>
    <name evidence="9" type="ORF">HINF_LOCUS55025</name>
</gene>
<evidence type="ECO:0000313" key="3">
    <source>
        <dbReference type="EMBL" id="CAI9946582.1"/>
    </source>
</evidence>
<protein>
    <submittedName>
        <fullName evidence="6">Hypothetical_protein</fullName>
    </submittedName>
</protein>
<evidence type="ECO:0000313" key="7">
    <source>
        <dbReference type="EMBL" id="CAL6059092.1"/>
    </source>
</evidence>
<evidence type="ECO:0000313" key="2">
    <source>
        <dbReference type="EMBL" id="CAI9913540.1"/>
    </source>
</evidence>
<evidence type="ECO:0000313" key="10">
    <source>
        <dbReference type="Proteomes" id="UP001642409"/>
    </source>
</evidence>
<dbReference type="EMBL" id="CATOUU010000776">
    <property type="protein sequence ID" value="CAI9947538.1"/>
    <property type="molecule type" value="Genomic_DNA"/>
</dbReference>
<dbReference type="EMBL" id="CAXDID020000145">
    <property type="protein sequence ID" value="CAL6040510.1"/>
    <property type="molecule type" value="Genomic_DNA"/>
</dbReference>